<proteinExistence type="inferred from homology"/>
<dbReference type="SUPFAM" id="SSF101874">
    <property type="entry name" value="YceI-like"/>
    <property type="match status" value="1"/>
</dbReference>
<feature type="domain" description="Lipid/polyisoprenoid-binding YceI-like" evidence="3">
    <location>
        <begin position="19"/>
        <end position="177"/>
    </location>
</feature>
<dbReference type="Gene3D" id="2.40.128.110">
    <property type="entry name" value="Lipid/polyisoprenoid-binding, YceI-like"/>
    <property type="match status" value="1"/>
</dbReference>
<dbReference type="PANTHER" id="PTHR34406">
    <property type="entry name" value="PROTEIN YCEI"/>
    <property type="match status" value="1"/>
</dbReference>
<evidence type="ECO:0000259" key="3">
    <source>
        <dbReference type="SMART" id="SM00867"/>
    </source>
</evidence>
<gene>
    <name evidence="4" type="ORF">JK363_19400</name>
</gene>
<evidence type="ECO:0000313" key="4">
    <source>
        <dbReference type="EMBL" id="MBL1098791.1"/>
    </source>
</evidence>
<feature type="region of interest" description="Disordered" evidence="2">
    <location>
        <begin position="1"/>
        <end position="21"/>
    </location>
</feature>
<dbReference type="InterPro" id="IPR007372">
    <property type="entry name" value="Lipid/polyisoprenoid-bd_YceI"/>
</dbReference>
<reference evidence="4 5" key="1">
    <citation type="submission" date="2021-01" db="EMBL/GenBank/DDBJ databases">
        <title>WGS of actinomycetes isolated from Thailand.</title>
        <authorList>
            <person name="Thawai C."/>
        </authorList>
    </citation>
    <scope>NUCLEOTIDE SEQUENCE [LARGE SCALE GENOMIC DNA]</scope>
    <source>
        <strain evidence="4 5">CA1R205</strain>
    </source>
</reference>
<protein>
    <submittedName>
        <fullName evidence="4">YceI family protein</fullName>
    </submittedName>
</protein>
<evidence type="ECO:0000256" key="2">
    <source>
        <dbReference type="SAM" id="MobiDB-lite"/>
    </source>
</evidence>
<accession>A0ABS1NFH5</accession>
<dbReference type="SMART" id="SM00867">
    <property type="entry name" value="YceI"/>
    <property type="match status" value="1"/>
</dbReference>
<evidence type="ECO:0000256" key="1">
    <source>
        <dbReference type="ARBA" id="ARBA00008812"/>
    </source>
</evidence>
<dbReference type="PANTHER" id="PTHR34406:SF1">
    <property type="entry name" value="PROTEIN YCEI"/>
    <property type="match status" value="1"/>
</dbReference>
<dbReference type="Proteomes" id="UP000634229">
    <property type="component" value="Unassembled WGS sequence"/>
</dbReference>
<evidence type="ECO:0000313" key="5">
    <source>
        <dbReference type="Proteomes" id="UP000634229"/>
    </source>
</evidence>
<keyword evidence="5" id="KW-1185">Reference proteome</keyword>
<sequence>MTDTTDTNTASPASPATGHWRLDADRSSVRLRHRTMWGLVNVKGAFTRVEGDGEVRPDGSAHGNLAIDAASLDTGNRKRDTHLRGPEFFDVENHPRIVFTVTDASPEGSGAARVNGVLTIVGRSHPMTFTARLDEVAKDTVTLTAEVVIDRHDFGMAANPGGMMTGAATVSVAARFTRH</sequence>
<name>A0ABS1NFH5_9ACTN</name>
<dbReference type="RefSeq" id="WP_201876193.1">
    <property type="nucleotide sequence ID" value="NZ_JAERRF010000010.1"/>
</dbReference>
<comment type="similarity">
    <text evidence="1">Belongs to the UPF0312 family.</text>
</comment>
<dbReference type="EMBL" id="JAERRF010000010">
    <property type="protein sequence ID" value="MBL1098791.1"/>
    <property type="molecule type" value="Genomic_DNA"/>
</dbReference>
<dbReference type="Pfam" id="PF04264">
    <property type="entry name" value="YceI"/>
    <property type="match status" value="1"/>
</dbReference>
<feature type="compositionally biased region" description="Polar residues" evidence="2">
    <location>
        <begin position="1"/>
        <end position="14"/>
    </location>
</feature>
<comment type="caution">
    <text evidence="4">The sequence shown here is derived from an EMBL/GenBank/DDBJ whole genome shotgun (WGS) entry which is preliminary data.</text>
</comment>
<organism evidence="4 5">
    <name type="scientific">Streptomyces coffeae</name>
    <dbReference type="NCBI Taxonomy" id="621382"/>
    <lineage>
        <taxon>Bacteria</taxon>
        <taxon>Bacillati</taxon>
        <taxon>Actinomycetota</taxon>
        <taxon>Actinomycetes</taxon>
        <taxon>Kitasatosporales</taxon>
        <taxon>Streptomycetaceae</taxon>
        <taxon>Streptomyces</taxon>
    </lineage>
</organism>
<dbReference type="InterPro" id="IPR036761">
    <property type="entry name" value="TTHA0802/YceI-like_sf"/>
</dbReference>